<dbReference type="SUPFAM" id="SSF88946">
    <property type="entry name" value="Sigma2 domain of RNA polymerase sigma factors"/>
    <property type="match status" value="1"/>
</dbReference>
<protein>
    <submittedName>
        <fullName evidence="7">DNA-directed RNA polymerase sigma-70 factor</fullName>
    </submittedName>
</protein>
<comment type="caution">
    <text evidence="7">The sequence shown here is derived from an EMBL/GenBank/DDBJ whole genome shotgun (WGS) entry which is preliminary data.</text>
</comment>
<keyword evidence="2" id="KW-0805">Transcription regulation</keyword>
<comment type="similarity">
    <text evidence="1">Belongs to the sigma-70 factor family. ECF subfamily.</text>
</comment>
<reference evidence="7" key="2">
    <citation type="submission" date="2020-09" db="EMBL/GenBank/DDBJ databases">
        <authorList>
            <person name="Sun Q."/>
            <person name="Sedlacek I."/>
        </authorList>
    </citation>
    <scope>NUCLEOTIDE SEQUENCE</scope>
    <source>
        <strain evidence="7">CCM 7684</strain>
    </source>
</reference>
<dbReference type="InterPro" id="IPR007627">
    <property type="entry name" value="RNA_pol_sigma70_r2"/>
</dbReference>
<dbReference type="Gene3D" id="1.10.10.10">
    <property type="entry name" value="Winged helix-like DNA-binding domain superfamily/Winged helix DNA-binding domain"/>
    <property type="match status" value="1"/>
</dbReference>
<gene>
    <name evidence="7" type="ORF">GCM10007276_27260</name>
</gene>
<dbReference type="GO" id="GO:0003677">
    <property type="term" value="F:DNA binding"/>
    <property type="evidence" value="ECO:0007669"/>
    <property type="project" value="InterPro"/>
</dbReference>
<dbReference type="GO" id="GO:0000428">
    <property type="term" value="C:DNA-directed RNA polymerase complex"/>
    <property type="evidence" value="ECO:0007669"/>
    <property type="project" value="UniProtKB-KW"/>
</dbReference>
<proteinExistence type="inferred from homology"/>
<feature type="domain" description="RNA polymerase sigma-70 region 2" evidence="5">
    <location>
        <begin position="8"/>
        <end position="69"/>
    </location>
</feature>
<evidence type="ECO:0000256" key="2">
    <source>
        <dbReference type="ARBA" id="ARBA00023015"/>
    </source>
</evidence>
<reference evidence="7" key="1">
    <citation type="journal article" date="2014" name="Int. J. Syst. Evol. Microbiol.">
        <title>Complete genome sequence of Corynebacterium casei LMG S-19264T (=DSM 44701T), isolated from a smear-ripened cheese.</title>
        <authorList>
            <consortium name="US DOE Joint Genome Institute (JGI-PGF)"/>
            <person name="Walter F."/>
            <person name="Albersmeier A."/>
            <person name="Kalinowski J."/>
            <person name="Ruckert C."/>
        </authorList>
    </citation>
    <scope>NUCLEOTIDE SEQUENCE</scope>
    <source>
        <strain evidence="7">CCM 7684</strain>
    </source>
</reference>
<dbReference type="Pfam" id="PF04542">
    <property type="entry name" value="Sigma70_r2"/>
    <property type="match status" value="1"/>
</dbReference>
<evidence type="ECO:0000259" key="6">
    <source>
        <dbReference type="Pfam" id="PF08281"/>
    </source>
</evidence>
<evidence type="ECO:0000313" key="7">
    <source>
        <dbReference type="EMBL" id="GGE48650.1"/>
    </source>
</evidence>
<accession>A0A8J2YKU4</accession>
<name>A0A8J2YKU4_9RHOB</name>
<dbReference type="InterPro" id="IPR014284">
    <property type="entry name" value="RNA_pol_sigma-70_dom"/>
</dbReference>
<dbReference type="CDD" id="cd06171">
    <property type="entry name" value="Sigma70_r4"/>
    <property type="match status" value="1"/>
</dbReference>
<dbReference type="SUPFAM" id="SSF88659">
    <property type="entry name" value="Sigma3 and sigma4 domains of RNA polymerase sigma factors"/>
    <property type="match status" value="1"/>
</dbReference>
<evidence type="ECO:0000256" key="3">
    <source>
        <dbReference type="ARBA" id="ARBA00023082"/>
    </source>
</evidence>
<feature type="domain" description="RNA polymerase sigma factor 70 region 4 type 2" evidence="6">
    <location>
        <begin position="101"/>
        <end position="145"/>
    </location>
</feature>
<evidence type="ECO:0000256" key="4">
    <source>
        <dbReference type="ARBA" id="ARBA00023163"/>
    </source>
</evidence>
<dbReference type="PANTHER" id="PTHR43133">
    <property type="entry name" value="RNA POLYMERASE ECF-TYPE SIGMA FACTO"/>
    <property type="match status" value="1"/>
</dbReference>
<dbReference type="AlphaFoldDB" id="A0A8J2YKU4"/>
<dbReference type="InterPro" id="IPR013325">
    <property type="entry name" value="RNA_pol_sigma_r2"/>
</dbReference>
<dbReference type="GO" id="GO:0006352">
    <property type="term" value="P:DNA-templated transcription initiation"/>
    <property type="evidence" value="ECO:0007669"/>
    <property type="project" value="InterPro"/>
</dbReference>
<keyword evidence="8" id="KW-1185">Reference proteome</keyword>
<sequence>MAEFSQIYATEHGRLRRLVRRITGSAETAEDIVHDAFLKLSDRTIGAEDRGLLVRTAQNLARDQLRAERVRTAYAGNTMAEQLTPGFALPDEEVAARQELNDLLTAIKNLPPRTRKILLMSRRDGLSYPQIARELDVSVSTVEKDMISALEFCRTWKRRRDLF</sequence>
<dbReference type="PANTHER" id="PTHR43133:SF63">
    <property type="entry name" value="RNA POLYMERASE SIGMA FACTOR FECI-RELATED"/>
    <property type="match status" value="1"/>
</dbReference>
<evidence type="ECO:0000313" key="8">
    <source>
        <dbReference type="Proteomes" id="UP000602745"/>
    </source>
</evidence>
<keyword evidence="3" id="KW-0731">Sigma factor</keyword>
<evidence type="ECO:0000259" key="5">
    <source>
        <dbReference type="Pfam" id="PF04542"/>
    </source>
</evidence>
<dbReference type="NCBIfam" id="TIGR02937">
    <property type="entry name" value="sigma70-ECF"/>
    <property type="match status" value="1"/>
</dbReference>
<dbReference type="GO" id="GO:0016987">
    <property type="term" value="F:sigma factor activity"/>
    <property type="evidence" value="ECO:0007669"/>
    <property type="project" value="UniProtKB-KW"/>
</dbReference>
<dbReference type="EMBL" id="BMCP01000003">
    <property type="protein sequence ID" value="GGE48650.1"/>
    <property type="molecule type" value="Genomic_DNA"/>
</dbReference>
<dbReference type="InterPro" id="IPR013324">
    <property type="entry name" value="RNA_pol_sigma_r3/r4-like"/>
</dbReference>
<dbReference type="InterPro" id="IPR036388">
    <property type="entry name" value="WH-like_DNA-bd_sf"/>
</dbReference>
<keyword evidence="4" id="KW-0804">Transcription</keyword>
<organism evidence="7 8">
    <name type="scientific">Agaricicola taiwanensis</name>
    <dbReference type="NCBI Taxonomy" id="591372"/>
    <lineage>
        <taxon>Bacteria</taxon>
        <taxon>Pseudomonadati</taxon>
        <taxon>Pseudomonadota</taxon>
        <taxon>Alphaproteobacteria</taxon>
        <taxon>Rhodobacterales</taxon>
        <taxon>Paracoccaceae</taxon>
        <taxon>Agaricicola</taxon>
    </lineage>
</organism>
<dbReference type="Pfam" id="PF08281">
    <property type="entry name" value="Sigma70_r4_2"/>
    <property type="match status" value="1"/>
</dbReference>
<dbReference type="InterPro" id="IPR013249">
    <property type="entry name" value="RNA_pol_sigma70_r4_t2"/>
</dbReference>
<dbReference type="InterPro" id="IPR039425">
    <property type="entry name" value="RNA_pol_sigma-70-like"/>
</dbReference>
<evidence type="ECO:0000256" key="1">
    <source>
        <dbReference type="ARBA" id="ARBA00010641"/>
    </source>
</evidence>
<dbReference type="Gene3D" id="1.10.1740.10">
    <property type="match status" value="1"/>
</dbReference>
<dbReference type="Proteomes" id="UP000602745">
    <property type="component" value="Unassembled WGS sequence"/>
</dbReference>
<keyword evidence="7" id="KW-0240">DNA-directed RNA polymerase</keyword>